<dbReference type="EMBL" id="HE600983">
    <property type="protein sequence ID" value="CAP32688.2"/>
    <property type="molecule type" value="Genomic_DNA"/>
</dbReference>
<proteinExistence type="predicted"/>
<dbReference type="KEGG" id="cbr:CBG_13996"/>
<dbReference type="AlphaFoldDB" id="A8XJ63"/>
<sequence>MYFIKIFIPDFILVPVAELNKALDEIGYLRNELGAYEREFWRTQGEVNGLTTARGFHNQLRTRSKHNMMQALRAQALYAHHGAQAGGRGTIREQALNFRGVEQDQRRRVPIRQDVSERKKSSRFR</sequence>
<organism evidence="2 3">
    <name type="scientific">Caenorhabditis briggsae</name>
    <dbReference type="NCBI Taxonomy" id="6238"/>
    <lineage>
        <taxon>Eukaryota</taxon>
        <taxon>Metazoa</taxon>
        <taxon>Ecdysozoa</taxon>
        <taxon>Nematoda</taxon>
        <taxon>Chromadorea</taxon>
        <taxon>Rhabditida</taxon>
        <taxon>Rhabditina</taxon>
        <taxon>Rhabditomorpha</taxon>
        <taxon>Rhabditoidea</taxon>
        <taxon>Rhabditidae</taxon>
        <taxon>Peloderinae</taxon>
        <taxon>Caenorhabditis</taxon>
    </lineage>
</organism>
<dbReference type="InParanoid" id="A8XJ63"/>
<gene>
    <name evidence="2 4" type="ORF">CBG13996</name>
    <name evidence="2" type="ORF">CBG_13996</name>
</gene>
<dbReference type="Proteomes" id="UP000008549">
    <property type="component" value="Unassembled WGS sequence"/>
</dbReference>
<reference evidence="2 3" key="1">
    <citation type="journal article" date="2003" name="PLoS Biol.">
        <title>The genome sequence of Caenorhabditis briggsae: a platform for comparative genomics.</title>
        <authorList>
            <person name="Stein L.D."/>
            <person name="Bao Z."/>
            <person name="Blasiar D."/>
            <person name="Blumenthal T."/>
            <person name="Brent M.R."/>
            <person name="Chen N."/>
            <person name="Chinwalla A."/>
            <person name="Clarke L."/>
            <person name="Clee C."/>
            <person name="Coghlan A."/>
            <person name="Coulson A."/>
            <person name="D'Eustachio P."/>
            <person name="Fitch D.H."/>
            <person name="Fulton L.A."/>
            <person name="Fulton R.E."/>
            <person name="Griffiths-Jones S."/>
            <person name="Harris T.W."/>
            <person name="Hillier L.W."/>
            <person name="Kamath R."/>
            <person name="Kuwabara P.E."/>
            <person name="Mardis E.R."/>
            <person name="Marra M.A."/>
            <person name="Miner T.L."/>
            <person name="Minx P."/>
            <person name="Mullikin J.C."/>
            <person name="Plumb R.W."/>
            <person name="Rogers J."/>
            <person name="Schein J.E."/>
            <person name="Sohrmann M."/>
            <person name="Spieth J."/>
            <person name="Stajich J.E."/>
            <person name="Wei C."/>
            <person name="Willey D."/>
            <person name="Wilson R.K."/>
            <person name="Durbin R."/>
            <person name="Waterston R.H."/>
        </authorList>
    </citation>
    <scope>NUCLEOTIDE SEQUENCE [LARGE SCALE GENOMIC DNA]</scope>
    <source>
        <strain evidence="2 3">AF16</strain>
    </source>
</reference>
<name>A8XJ63_CAEBR</name>
<dbReference type="HOGENOM" id="CLU_1994655_0_0_1"/>
<dbReference type="GeneID" id="8586245"/>
<feature type="region of interest" description="Disordered" evidence="1">
    <location>
        <begin position="102"/>
        <end position="125"/>
    </location>
</feature>
<reference evidence="2 3" key="2">
    <citation type="journal article" date="2011" name="PLoS Genet.">
        <title>Caenorhabditis briggsae recombinant inbred line genotypes reveal inter-strain incompatibility and the evolution of recombination.</title>
        <authorList>
            <person name="Ross J.A."/>
            <person name="Koboldt D.C."/>
            <person name="Staisch J.E."/>
            <person name="Chamberlin H.M."/>
            <person name="Gupta B.P."/>
            <person name="Miller R.D."/>
            <person name="Baird S.E."/>
            <person name="Haag E.S."/>
        </authorList>
    </citation>
    <scope>NUCLEOTIDE SEQUENCE [LARGE SCALE GENOMIC DNA]</scope>
    <source>
        <strain evidence="2 3">AF16</strain>
    </source>
</reference>
<evidence type="ECO:0000313" key="4">
    <source>
        <dbReference type="WormBase" id="CBG13996"/>
    </source>
</evidence>
<evidence type="ECO:0000256" key="1">
    <source>
        <dbReference type="SAM" id="MobiDB-lite"/>
    </source>
</evidence>
<keyword evidence="3" id="KW-1185">Reference proteome</keyword>
<dbReference type="CTD" id="8586245"/>
<accession>A8XJ63</accession>
<protein>
    <submittedName>
        <fullName evidence="2">Protein CBG13996</fullName>
    </submittedName>
</protein>
<dbReference type="RefSeq" id="XP_002644250.2">
    <property type="nucleotide sequence ID" value="XM_002644204.2"/>
</dbReference>
<evidence type="ECO:0000313" key="3">
    <source>
        <dbReference type="Proteomes" id="UP000008549"/>
    </source>
</evidence>
<evidence type="ECO:0000313" key="2">
    <source>
        <dbReference type="EMBL" id="CAP32688.2"/>
    </source>
</evidence>
<dbReference type="WormBase" id="CBG13996">
    <property type="protein sequence ID" value="CBP47745"/>
    <property type="gene ID" value="WBGene00034658"/>
</dbReference>